<sequence length="200" mass="21784">MKNFSRKIKYALLTLVVCLVAFIGFSKAGILFSDNGSIVTVSTTKKTFDPNNYVASVSSILEKQNQTTTTTTQTTTTTTTTVATTTAKVNTLPALTWTGDVLTKSKGVIYGPSGKESYYNLDMTSVINSMRRAGYSEAEYPYWIRSDGVKMLGDYVIVAANYEIRPRGTIIESSLGYAIVCDTGGFAKNNPTQIDIAVTW</sequence>
<name>A0A9D1IPT9_9FIRM</name>
<dbReference type="AlphaFoldDB" id="A0A9D1IPT9"/>
<evidence type="ECO:0000313" key="1">
    <source>
        <dbReference type="EMBL" id="HIU40506.1"/>
    </source>
</evidence>
<dbReference type="Proteomes" id="UP000824074">
    <property type="component" value="Unassembled WGS sequence"/>
</dbReference>
<dbReference type="EMBL" id="DVMT01000043">
    <property type="protein sequence ID" value="HIU40506.1"/>
    <property type="molecule type" value="Genomic_DNA"/>
</dbReference>
<protein>
    <submittedName>
        <fullName evidence="1">Uncharacterized protein</fullName>
    </submittedName>
</protein>
<proteinExistence type="predicted"/>
<comment type="caution">
    <text evidence="1">The sequence shown here is derived from an EMBL/GenBank/DDBJ whole genome shotgun (WGS) entry which is preliminary data.</text>
</comment>
<organism evidence="1 2">
    <name type="scientific">Candidatus Aphodocola excrementigallinarum</name>
    <dbReference type="NCBI Taxonomy" id="2840670"/>
    <lineage>
        <taxon>Bacteria</taxon>
        <taxon>Bacillati</taxon>
        <taxon>Bacillota</taxon>
        <taxon>Bacilli</taxon>
        <taxon>Candidatus Aphodocola</taxon>
    </lineage>
</organism>
<reference evidence="1" key="2">
    <citation type="journal article" date="2021" name="PeerJ">
        <title>Extensive microbial diversity within the chicken gut microbiome revealed by metagenomics and culture.</title>
        <authorList>
            <person name="Gilroy R."/>
            <person name="Ravi A."/>
            <person name="Getino M."/>
            <person name="Pursley I."/>
            <person name="Horton D.L."/>
            <person name="Alikhan N.F."/>
            <person name="Baker D."/>
            <person name="Gharbi K."/>
            <person name="Hall N."/>
            <person name="Watson M."/>
            <person name="Adriaenssens E.M."/>
            <person name="Foster-Nyarko E."/>
            <person name="Jarju S."/>
            <person name="Secka A."/>
            <person name="Antonio M."/>
            <person name="Oren A."/>
            <person name="Chaudhuri R.R."/>
            <person name="La Ragione R."/>
            <person name="Hildebrand F."/>
            <person name="Pallen M.J."/>
        </authorList>
    </citation>
    <scope>NUCLEOTIDE SEQUENCE</scope>
    <source>
        <strain evidence="1">CHK193-30670</strain>
    </source>
</reference>
<evidence type="ECO:0000313" key="2">
    <source>
        <dbReference type="Proteomes" id="UP000824074"/>
    </source>
</evidence>
<accession>A0A9D1IPT9</accession>
<reference evidence="1" key="1">
    <citation type="submission" date="2020-10" db="EMBL/GenBank/DDBJ databases">
        <authorList>
            <person name="Gilroy R."/>
        </authorList>
    </citation>
    <scope>NUCLEOTIDE SEQUENCE</scope>
    <source>
        <strain evidence="1">CHK193-30670</strain>
    </source>
</reference>
<gene>
    <name evidence="1" type="ORF">IAB68_04320</name>
</gene>